<comment type="caution">
    <text evidence="1">The sequence shown here is derived from an EMBL/GenBank/DDBJ whole genome shotgun (WGS) entry which is preliminary data.</text>
</comment>
<evidence type="ECO:0000313" key="2">
    <source>
        <dbReference type="Proteomes" id="UP000178759"/>
    </source>
</evidence>
<dbReference type="STRING" id="1798392.A3A79_05215"/>
<organism evidence="1 2">
    <name type="scientific">Candidatus Gottesmanbacteria bacterium RIFCSPLOWO2_01_FULL_43_11b</name>
    <dbReference type="NCBI Taxonomy" id="1798392"/>
    <lineage>
        <taxon>Bacteria</taxon>
        <taxon>Candidatus Gottesmaniibacteriota</taxon>
    </lineage>
</organism>
<gene>
    <name evidence="1" type="ORF">A3A79_05215</name>
</gene>
<reference evidence="1 2" key="1">
    <citation type="journal article" date="2016" name="Nat. Commun.">
        <title>Thousands of microbial genomes shed light on interconnected biogeochemical processes in an aquifer system.</title>
        <authorList>
            <person name="Anantharaman K."/>
            <person name="Brown C.T."/>
            <person name="Hug L.A."/>
            <person name="Sharon I."/>
            <person name="Castelle C.J."/>
            <person name="Probst A.J."/>
            <person name="Thomas B.C."/>
            <person name="Singh A."/>
            <person name="Wilkins M.J."/>
            <person name="Karaoz U."/>
            <person name="Brodie E.L."/>
            <person name="Williams K.H."/>
            <person name="Hubbard S.S."/>
            <person name="Banfield J.F."/>
        </authorList>
    </citation>
    <scope>NUCLEOTIDE SEQUENCE [LARGE SCALE GENOMIC DNA]</scope>
</reference>
<name>A0A1F6AIN0_9BACT</name>
<dbReference type="AlphaFoldDB" id="A0A1F6AIN0"/>
<proteinExistence type="predicted"/>
<dbReference type="Proteomes" id="UP000178759">
    <property type="component" value="Unassembled WGS sequence"/>
</dbReference>
<accession>A0A1F6AIN0</accession>
<protein>
    <submittedName>
        <fullName evidence="1">Uncharacterized protein</fullName>
    </submittedName>
</protein>
<evidence type="ECO:0000313" key="1">
    <source>
        <dbReference type="EMBL" id="OGG24555.1"/>
    </source>
</evidence>
<sequence>MIIEKLIIRSHKLNEFSGASFHKLDDSSFFRVSAKRLRAAEAFNTCLRCQLAPSVCSGVNTEGIASGDFVEKITSHDTIITLNKSSCFEVKVKESR</sequence>
<dbReference type="EMBL" id="MFJV01000001">
    <property type="protein sequence ID" value="OGG24555.1"/>
    <property type="molecule type" value="Genomic_DNA"/>
</dbReference>